<protein>
    <submittedName>
        <fullName evidence="2">Uncharacterized protein</fullName>
    </submittedName>
</protein>
<proteinExistence type="predicted"/>
<organism evidence="2 3">
    <name type="scientific">Karstenula rhodostoma CBS 690.94</name>
    <dbReference type="NCBI Taxonomy" id="1392251"/>
    <lineage>
        <taxon>Eukaryota</taxon>
        <taxon>Fungi</taxon>
        <taxon>Dikarya</taxon>
        <taxon>Ascomycota</taxon>
        <taxon>Pezizomycotina</taxon>
        <taxon>Dothideomycetes</taxon>
        <taxon>Pleosporomycetidae</taxon>
        <taxon>Pleosporales</taxon>
        <taxon>Massarineae</taxon>
        <taxon>Didymosphaeriaceae</taxon>
        <taxon>Karstenula</taxon>
    </lineage>
</organism>
<feature type="compositionally biased region" description="Polar residues" evidence="1">
    <location>
        <begin position="191"/>
        <end position="210"/>
    </location>
</feature>
<dbReference type="Proteomes" id="UP000799764">
    <property type="component" value="Unassembled WGS sequence"/>
</dbReference>
<comment type="caution">
    <text evidence="2">The sequence shown here is derived from an EMBL/GenBank/DDBJ whole genome shotgun (WGS) entry which is preliminary data.</text>
</comment>
<dbReference type="EMBL" id="MU001516">
    <property type="protein sequence ID" value="KAF2437488.1"/>
    <property type="molecule type" value="Genomic_DNA"/>
</dbReference>
<reference evidence="2" key="1">
    <citation type="journal article" date="2020" name="Stud. Mycol.">
        <title>101 Dothideomycetes genomes: a test case for predicting lifestyles and emergence of pathogens.</title>
        <authorList>
            <person name="Haridas S."/>
            <person name="Albert R."/>
            <person name="Binder M."/>
            <person name="Bloem J."/>
            <person name="Labutti K."/>
            <person name="Salamov A."/>
            <person name="Andreopoulos B."/>
            <person name="Baker S."/>
            <person name="Barry K."/>
            <person name="Bills G."/>
            <person name="Bluhm B."/>
            <person name="Cannon C."/>
            <person name="Castanera R."/>
            <person name="Culley D."/>
            <person name="Daum C."/>
            <person name="Ezra D."/>
            <person name="Gonzalez J."/>
            <person name="Henrissat B."/>
            <person name="Kuo A."/>
            <person name="Liang C."/>
            <person name="Lipzen A."/>
            <person name="Lutzoni F."/>
            <person name="Magnuson J."/>
            <person name="Mondo S."/>
            <person name="Nolan M."/>
            <person name="Ohm R."/>
            <person name="Pangilinan J."/>
            <person name="Park H.-J."/>
            <person name="Ramirez L."/>
            <person name="Alfaro M."/>
            <person name="Sun H."/>
            <person name="Tritt A."/>
            <person name="Yoshinaga Y."/>
            <person name="Zwiers L.-H."/>
            <person name="Turgeon B."/>
            <person name="Goodwin S."/>
            <person name="Spatafora J."/>
            <person name="Crous P."/>
            <person name="Grigoriev I."/>
        </authorList>
    </citation>
    <scope>NUCLEOTIDE SEQUENCE</scope>
    <source>
        <strain evidence="2">CBS 690.94</strain>
    </source>
</reference>
<feature type="compositionally biased region" description="Basic and acidic residues" evidence="1">
    <location>
        <begin position="564"/>
        <end position="573"/>
    </location>
</feature>
<gene>
    <name evidence="2" type="ORF">P171DRAFT_492225</name>
</gene>
<dbReference type="AlphaFoldDB" id="A0A9P4P5Z2"/>
<accession>A0A9P4P5Z2</accession>
<name>A0A9P4P5Z2_9PLEO</name>
<evidence type="ECO:0000313" key="3">
    <source>
        <dbReference type="Proteomes" id="UP000799764"/>
    </source>
</evidence>
<sequence length="786" mass="90373">MSFRPNAPNLDTYAGRDELYNRLARDEVSYSTLATYLGLKHTGSSDRLIFTHKKIQAFHASLHEAAQHFRNSTHTTVDIKKAERIQKAARSVKLDRFIRSIIARFGAFLWGGEDRSHLLHAQPDSAYVKDLYLASHLSYIECLIRYWLAKIVVEFSQYVYSSQISIDALEEDSTDLEHQLIETTPRKHSHSTQSPNKRISKKSVNASGRVSQRIGHCDPKSVLGSLHEGFVRGRNQHEIEEMEFFLRGCAQRIEYIKQPHFAQIITLLGLKHNVISKNRVHFVSKTLKKFNTETSTVAESVRVSPEHSKLPWPPANTYMEGVNYLLERWGQSLWGPSERNHLLKPGSNIDCILTKQDLYWNDDDDRDRIRFYVLCWVLKKAARILENRIETAKRSSRMIDTSKYENRSIYAPLSQNKHHREPIMELTATDSGHDLPSSNQVLARNHNAPLLKLFDYTNSGHSRRESVHTDLTGEDTASIEQTTLDRHNLDNIQLGPHNHAEAPEFVNNDLYCGPDDPESRVNDSAPRKRAMYGHPTPTEEVNGASSDCDDAFVYHYPSATKPSRTRDSARATGDESASMLRQRPSIVYDNTASQNSDATNSVYHQTHDRREVSQIAHMPRHIQSATVSEHLDIQEEWSPQHRGARRDLRSKLSLQDPLPMSQITELTKFDRNLKRDLYLFFSSCIKYRFDPDWTTPFLDALHSRFSLEDLRTLETIDALEDAWKAARLGGTLDKELKDRDRDEMALCVARVLLRLTNTSPDDMEELLIPYLRKLCNEMFERIDQSV</sequence>
<evidence type="ECO:0000313" key="2">
    <source>
        <dbReference type="EMBL" id="KAF2437488.1"/>
    </source>
</evidence>
<feature type="compositionally biased region" description="Polar residues" evidence="1">
    <location>
        <begin position="588"/>
        <end position="601"/>
    </location>
</feature>
<feature type="region of interest" description="Disordered" evidence="1">
    <location>
        <begin position="182"/>
        <end position="210"/>
    </location>
</feature>
<feature type="region of interest" description="Disordered" evidence="1">
    <location>
        <begin position="559"/>
        <end position="601"/>
    </location>
</feature>
<feature type="region of interest" description="Disordered" evidence="1">
    <location>
        <begin position="516"/>
        <end position="546"/>
    </location>
</feature>
<evidence type="ECO:0000256" key="1">
    <source>
        <dbReference type="SAM" id="MobiDB-lite"/>
    </source>
</evidence>
<keyword evidence="3" id="KW-1185">Reference proteome</keyword>